<keyword evidence="4" id="KW-0645">Protease</keyword>
<feature type="chain" id="PRO_5043810945" evidence="12">
    <location>
        <begin position="17"/>
        <end position="401"/>
    </location>
</feature>
<feature type="domain" description="Peptidase M14" evidence="13">
    <location>
        <begin position="118"/>
        <end position="385"/>
    </location>
</feature>
<evidence type="ECO:0000256" key="11">
    <source>
        <dbReference type="PROSITE-ProRule" id="PRU01379"/>
    </source>
</evidence>
<dbReference type="InterPro" id="IPR000834">
    <property type="entry name" value="Peptidase_M14"/>
</dbReference>
<reference evidence="14 15" key="1">
    <citation type="journal article" date="2024" name="BMC Genomics">
        <title>De novo assembly and annotation of Popillia japonica's genome with initial clues to its potential as an invasive pest.</title>
        <authorList>
            <person name="Cucini C."/>
            <person name="Boschi S."/>
            <person name="Funari R."/>
            <person name="Cardaioli E."/>
            <person name="Iannotti N."/>
            <person name="Marturano G."/>
            <person name="Paoli F."/>
            <person name="Bruttini M."/>
            <person name="Carapelli A."/>
            <person name="Frati F."/>
            <person name="Nardi F."/>
        </authorList>
    </citation>
    <scope>NUCLEOTIDE SEQUENCE [LARGE SCALE GENOMIC DNA]</scope>
    <source>
        <strain evidence="14">DMR45628</strain>
    </source>
</reference>
<dbReference type="PRINTS" id="PR00765">
    <property type="entry name" value="CRBOXYPTASEA"/>
</dbReference>
<dbReference type="PANTHER" id="PTHR11705">
    <property type="entry name" value="PROTEASE FAMILY M14 CARBOXYPEPTIDASE A,B"/>
    <property type="match status" value="1"/>
</dbReference>
<gene>
    <name evidence="14" type="ORF">QE152_g27102</name>
</gene>
<evidence type="ECO:0000256" key="4">
    <source>
        <dbReference type="ARBA" id="ARBA00022670"/>
    </source>
</evidence>
<keyword evidence="8" id="KW-0862">Zinc</keyword>
<dbReference type="GO" id="GO:0006508">
    <property type="term" value="P:proteolysis"/>
    <property type="evidence" value="ECO:0007669"/>
    <property type="project" value="UniProtKB-KW"/>
</dbReference>
<evidence type="ECO:0000313" key="15">
    <source>
        <dbReference type="Proteomes" id="UP001458880"/>
    </source>
</evidence>
<dbReference type="EMBL" id="JASPKY010000325">
    <property type="protein sequence ID" value="KAK9708603.1"/>
    <property type="molecule type" value="Genomic_DNA"/>
</dbReference>
<feature type="active site" description="Proton donor/acceptor" evidence="11">
    <location>
        <position position="352"/>
    </location>
</feature>
<dbReference type="PROSITE" id="PS52035">
    <property type="entry name" value="PEPTIDASE_M14"/>
    <property type="match status" value="1"/>
</dbReference>
<proteinExistence type="inferred from homology"/>
<feature type="signal peptide" evidence="12">
    <location>
        <begin position="1"/>
        <end position="16"/>
    </location>
</feature>
<dbReference type="Proteomes" id="UP001458880">
    <property type="component" value="Unassembled WGS sequence"/>
</dbReference>
<dbReference type="GO" id="GO:0004181">
    <property type="term" value="F:metallocarboxypeptidase activity"/>
    <property type="evidence" value="ECO:0007669"/>
    <property type="project" value="InterPro"/>
</dbReference>
<name>A0AAW1JVJ4_POPJA</name>
<dbReference type="FunFam" id="3.40.630.10:FF:000084">
    <property type="entry name" value="Carboxypeptidase B2"/>
    <property type="match status" value="1"/>
</dbReference>
<comment type="similarity">
    <text evidence="2 11">Belongs to the peptidase M14 family.</text>
</comment>
<evidence type="ECO:0000256" key="6">
    <source>
        <dbReference type="ARBA" id="ARBA00022729"/>
    </source>
</evidence>
<evidence type="ECO:0000256" key="10">
    <source>
        <dbReference type="ARBA" id="ARBA00023157"/>
    </source>
</evidence>
<keyword evidence="7" id="KW-0378">Hydrolase</keyword>
<dbReference type="InterPro" id="IPR003146">
    <property type="entry name" value="M14A_act_pep"/>
</dbReference>
<dbReference type="Pfam" id="PF00246">
    <property type="entry name" value="Peptidase_M14"/>
    <property type="match status" value="1"/>
</dbReference>
<keyword evidence="9" id="KW-0482">Metalloprotease</keyword>
<keyword evidence="10" id="KW-1015">Disulfide bond</keyword>
<dbReference type="SUPFAM" id="SSF54897">
    <property type="entry name" value="Protease propeptides/inhibitors"/>
    <property type="match status" value="1"/>
</dbReference>
<organism evidence="14 15">
    <name type="scientific">Popillia japonica</name>
    <name type="common">Japanese beetle</name>
    <dbReference type="NCBI Taxonomy" id="7064"/>
    <lineage>
        <taxon>Eukaryota</taxon>
        <taxon>Metazoa</taxon>
        <taxon>Ecdysozoa</taxon>
        <taxon>Arthropoda</taxon>
        <taxon>Hexapoda</taxon>
        <taxon>Insecta</taxon>
        <taxon>Pterygota</taxon>
        <taxon>Neoptera</taxon>
        <taxon>Endopterygota</taxon>
        <taxon>Coleoptera</taxon>
        <taxon>Polyphaga</taxon>
        <taxon>Scarabaeiformia</taxon>
        <taxon>Scarabaeidae</taxon>
        <taxon>Rutelinae</taxon>
        <taxon>Popillia</taxon>
    </lineage>
</organism>
<dbReference type="GO" id="GO:0008270">
    <property type="term" value="F:zinc ion binding"/>
    <property type="evidence" value="ECO:0007669"/>
    <property type="project" value="InterPro"/>
</dbReference>
<keyword evidence="6 12" id="KW-0732">Signal</keyword>
<dbReference type="GO" id="GO:0005615">
    <property type="term" value="C:extracellular space"/>
    <property type="evidence" value="ECO:0007669"/>
    <property type="project" value="TreeGrafter"/>
</dbReference>
<dbReference type="SMART" id="SM00631">
    <property type="entry name" value="Zn_pept"/>
    <property type="match status" value="1"/>
</dbReference>
<dbReference type="Pfam" id="PF02244">
    <property type="entry name" value="Propep_M14"/>
    <property type="match status" value="1"/>
</dbReference>
<evidence type="ECO:0000313" key="14">
    <source>
        <dbReference type="EMBL" id="KAK9708603.1"/>
    </source>
</evidence>
<keyword evidence="5" id="KW-0479">Metal-binding</keyword>
<dbReference type="PANTHER" id="PTHR11705:SF140">
    <property type="entry name" value="FI02848P-RELATED"/>
    <property type="match status" value="1"/>
</dbReference>
<dbReference type="InterPro" id="IPR036990">
    <property type="entry name" value="M14A-like_propep"/>
</dbReference>
<evidence type="ECO:0000256" key="1">
    <source>
        <dbReference type="ARBA" id="ARBA00001947"/>
    </source>
</evidence>
<dbReference type="AlphaFoldDB" id="A0AAW1JVJ4"/>
<evidence type="ECO:0000259" key="13">
    <source>
        <dbReference type="PROSITE" id="PS52035"/>
    </source>
</evidence>
<evidence type="ECO:0000256" key="9">
    <source>
        <dbReference type="ARBA" id="ARBA00023049"/>
    </source>
</evidence>
<evidence type="ECO:0000256" key="2">
    <source>
        <dbReference type="ARBA" id="ARBA00005988"/>
    </source>
</evidence>
<evidence type="ECO:0000256" key="3">
    <source>
        <dbReference type="ARBA" id="ARBA00022645"/>
    </source>
</evidence>
<dbReference type="SUPFAM" id="SSF53187">
    <property type="entry name" value="Zn-dependent exopeptidases"/>
    <property type="match status" value="1"/>
</dbReference>
<evidence type="ECO:0000256" key="12">
    <source>
        <dbReference type="SAM" id="SignalP"/>
    </source>
</evidence>
<comment type="cofactor">
    <cofactor evidence="1">
        <name>Zn(2+)</name>
        <dbReference type="ChEBI" id="CHEBI:29105"/>
    </cofactor>
</comment>
<dbReference type="Gene3D" id="3.40.630.10">
    <property type="entry name" value="Zn peptidases"/>
    <property type="match status" value="1"/>
</dbReference>
<protein>
    <submittedName>
        <fullName evidence="14">Carboxypeptidase activation peptide</fullName>
    </submittedName>
</protein>
<evidence type="ECO:0000256" key="7">
    <source>
        <dbReference type="ARBA" id="ARBA00022801"/>
    </source>
</evidence>
<evidence type="ECO:0000256" key="8">
    <source>
        <dbReference type="ARBA" id="ARBA00022833"/>
    </source>
</evidence>
<keyword evidence="3 14" id="KW-0121">Carboxypeptidase</keyword>
<evidence type="ECO:0000256" key="5">
    <source>
        <dbReference type="ARBA" id="ARBA00022723"/>
    </source>
</evidence>
<comment type="caution">
    <text evidence="14">The sequence shown here is derived from an EMBL/GenBank/DDBJ whole genome shotgun (WGS) entry which is preliminary data.</text>
</comment>
<dbReference type="Gene3D" id="3.30.70.340">
    <property type="entry name" value="Metallocarboxypeptidase-like"/>
    <property type="match status" value="1"/>
</dbReference>
<accession>A0AAW1JVJ4</accession>
<sequence length="401" mass="46175">MKHLVLLSCLWVYIGSEYTSHDGLKTYEVYPQNQQQLEFLITLVQNRGYDVRSISQVPGAPSTIMVAPAAQAHFVRILNKSNISHSVLTENLENVLQVERSLQNQIEKSSEGIISFRQYQRYNAIIAYLVKLSEIYPDIVSLEPPGITYEGRKVQAIKIGTRVLYLIQELVEKSENRYMIEEVDWYIIPLLNPDGYEYSHEHERYWRKNRFPHKDIPGCVGVDLNRNFDLHWTSSARCNNDAYSGERPFDQKESQYLRDFVQRYSNNTKLYVTVHSFGNLILYPWGYTKQLPANAKELKELSVKVRDAIANKSGTGYLYGSISHFPGLGPVFGSSVDWVKGAAGVNLSYAIELPGRKYGFEVPPSEIINICNETFEAFKTFHNYVQKKFGKRNMYYTNIIS</sequence>
<keyword evidence="15" id="KW-1185">Reference proteome</keyword>